<name>A0A510JF10_9FUSO</name>
<sequence length="337" mass="37763">MPAVIEFIGLYDQNVIRPKSFIRDSYFKNRKTSENQKMEIEFRKGRQLVAPFVSEFIPGTEMVKNTYESKFFQAPKVAPKRTFSAFELFFNKTAGETIYGGKSPEERKADLLAESFAEFEEQITRREEKMCAEALFDGKVVVKGEGIEGEIKFGTVEEITPAVLWTQPNADIIGDLQAAITKIGENTGLRPEMILMDPVTAKLFVENEKVQKLLDVRNYHMGEIDPREIASGAIYIGTLAPFGLPIYSYQSQHSVLNADGKTYSTKNIVPEGKVLLAPSNNTIIYGPAADVKQGIIVAERSVFTDEDSKSNTVEIRTESRPLPVVYDIEAIKILKVK</sequence>
<dbReference type="Pfam" id="PF03864">
    <property type="entry name" value="Phage_cap_E"/>
    <property type="match status" value="1"/>
</dbReference>
<evidence type="ECO:0000313" key="1">
    <source>
        <dbReference type="EMBL" id="BBM37696.1"/>
    </source>
</evidence>
<keyword evidence="2" id="KW-1185">Reference proteome</keyword>
<evidence type="ECO:0008006" key="3">
    <source>
        <dbReference type="Google" id="ProtNLM"/>
    </source>
</evidence>
<dbReference type="Gene3D" id="3.15.30.10">
    <property type="entry name" value="putative capsid protein of prophage domain like"/>
    <property type="match status" value="1"/>
</dbReference>
<dbReference type="Gene3D" id="3.30.1930.10">
    <property type="entry name" value="capsid protein of prophage domain"/>
    <property type="match status" value="1"/>
</dbReference>
<gene>
    <name evidence="1" type="ORF">JCM16775_0386</name>
</gene>
<dbReference type="RefSeq" id="WP_026745288.1">
    <property type="nucleotide sequence ID" value="NZ_AP019823.1"/>
</dbReference>
<reference evidence="1 2" key="1">
    <citation type="submission" date="2019-07" db="EMBL/GenBank/DDBJ databases">
        <title>Complete Genome Sequence of Leptotrichia hofstadii Strain JCM16775.</title>
        <authorList>
            <person name="Watanabe S."/>
            <person name="Cui L."/>
        </authorList>
    </citation>
    <scope>NUCLEOTIDE SEQUENCE [LARGE SCALE GENOMIC DNA]</scope>
    <source>
        <strain evidence="1 2">JCM16775</strain>
    </source>
</reference>
<proteinExistence type="predicted"/>
<dbReference type="EMBL" id="AP019823">
    <property type="protein sequence ID" value="BBM37696.1"/>
    <property type="molecule type" value="Genomic_DNA"/>
</dbReference>
<dbReference type="InterPro" id="IPR005564">
    <property type="entry name" value="Major_capsid_GpE"/>
</dbReference>
<dbReference type="Proteomes" id="UP000321892">
    <property type="component" value="Chromosome"/>
</dbReference>
<dbReference type="AlphaFoldDB" id="A0A510JF10"/>
<organism evidence="1 2">
    <name type="scientific">Leptotrichia hofstadii</name>
    <dbReference type="NCBI Taxonomy" id="157688"/>
    <lineage>
        <taxon>Bacteria</taxon>
        <taxon>Fusobacteriati</taxon>
        <taxon>Fusobacteriota</taxon>
        <taxon>Fusobacteriia</taxon>
        <taxon>Fusobacteriales</taxon>
        <taxon>Leptotrichiaceae</taxon>
        <taxon>Leptotrichia</taxon>
    </lineage>
</organism>
<protein>
    <recommendedName>
        <fullName evidence="3">Phage major capsid protein E</fullName>
    </recommendedName>
</protein>
<dbReference type="KEGG" id="lhf:JCM16775_0386"/>
<evidence type="ECO:0000313" key="2">
    <source>
        <dbReference type="Proteomes" id="UP000321892"/>
    </source>
</evidence>
<dbReference type="OrthoDB" id="5449178at2"/>
<accession>A0A510JF10</accession>